<feature type="transmembrane region" description="Helical" evidence="1">
    <location>
        <begin position="100"/>
        <end position="131"/>
    </location>
</feature>
<organism evidence="2 3">
    <name type="scientific">Termitidicoccus mucosus</name>
    <dbReference type="NCBI Taxonomy" id="1184151"/>
    <lineage>
        <taxon>Bacteria</taxon>
        <taxon>Pseudomonadati</taxon>
        <taxon>Verrucomicrobiota</taxon>
        <taxon>Opitutia</taxon>
        <taxon>Opitutales</taxon>
        <taxon>Opitutaceae</taxon>
        <taxon>Termitidicoccus</taxon>
    </lineage>
</organism>
<dbReference type="AlphaFoldDB" id="A0A178INC8"/>
<evidence type="ECO:0000256" key="1">
    <source>
        <dbReference type="SAM" id="Phobius"/>
    </source>
</evidence>
<reference evidence="2 3" key="1">
    <citation type="submission" date="2016-01" db="EMBL/GenBank/DDBJ databases">
        <title>High potential of lignocellulose degradation of a new Verrucomicrobia species.</title>
        <authorList>
            <person name="Wang Y."/>
            <person name="Shi Y."/>
            <person name="Qiu Z."/>
            <person name="Liu S."/>
            <person name="Yang H."/>
        </authorList>
    </citation>
    <scope>NUCLEOTIDE SEQUENCE [LARGE SCALE GENOMIC DNA]</scope>
    <source>
        <strain evidence="2 3">TSB47</strain>
    </source>
</reference>
<gene>
    <name evidence="2" type="ORF">AW736_06580</name>
</gene>
<dbReference type="RefSeq" id="WP_068769394.1">
    <property type="nucleotide sequence ID" value="NZ_CP109796.1"/>
</dbReference>
<feature type="transmembrane region" description="Helical" evidence="1">
    <location>
        <begin position="57"/>
        <end position="79"/>
    </location>
</feature>
<dbReference type="STRING" id="1184151.AW736_06580"/>
<name>A0A178INC8_9BACT</name>
<comment type="caution">
    <text evidence="2">The sequence shown here is derived from an EMBL/GenBank/DDBJ whole genome shotgun (WGS) entry which is preliminary data.</text>
</comment>
<accession>A0A178INC8</accession>
<feature type="transmembrane region" description="Helical" evidence="1">
    <location>
        <begin position="143"/>
        <end position="163"/>
    </location>
</feature>
<keyword evidence="1" id="KW-0812">Transmembrane</keyword>
<sequence length="223" mass="25428">MTRALLYKEWIKLRLWWTLMLAASVAFALFLFFKLRYVVNANEAVTVWSTWIFKGWLFFRPFQYAPLVFGVTLGFLQFLPEVQAQRIRLALHLPLGETRAIALHLAAGALLLALVLLPAALVFSLGGALWFPGEWQGNLFRVFTPWILTGYGAYLAAAAILLETNWRHRVFYLLLSAGALRLFLLETAYDTYARILPALALWVLALVLVPLFSSHRFRKGLAR</sequence>
<keyword evidence="1" id="KW-0472">Membrane</keyword>
<feature type="transmembrane region" description="Helical" evidence="1">
    <location>
        <begin position="15"/>
        <end position="37"/>
    </location>
</feature>
<keyword evidence="1" id="KW-1133">Transmembrane helix</keyword>
<dbReference type="OrthoDB" id="5764958at2"/>
<dbReference type="EMBL" id="LRRQ01000050">
    <property type="protein sequence ID" value="OAM90705.1"/>
    <property type="molecule type" value="Genomic_DNA"/>
</dbReference>
<evidence type="ECO:0000313" key="2">
    <source>
        <dbReference type="EMBL" id="OAM90705.1"/>
    </source>
</evidence>
<protein>
    <submittedName>
        <fullName evidence="2">Uncharacterized protein</fullName>
    </submittedName>
</protein>
<feature type="transmembrane region" description="Helical" evidence="1">
    <location>
        <begin position="195"/>
        <end position="213"/>
    </location>
</feature>
<proteinExistence type="predicted"/>
<dbReference type="Proteomes" id="UP000078486">
    <property type="component" value="Unassembled WGS sequence"/>
</dbReference>
<keyword evidence="3" id="KW-1185">Reference proteome</keyword>
<feature type="transmembrane region" description="Helical" evidence="1">
    <location>
        <begin position="170"/>
        <end position="189"/>
    </location>
</feature>
<evidence type="ECO:0000313" key="3">
    <source>
        <dbReference type="Proteomes" id="UP000078486"/>
    </source>
</evidence>